<evidence type="ECO:0000259" key="2">
    <source>
        <dbReference type="Pfam" id="PF09455"/>
    </source>
</evidence>
<evidence type="ECO:0000313" key="4">
    <source>
        <dbReference type="EMBL" id="BFH74754.1"/>
    </source>
</evidence>
<dbReference type="SUPFAM" id="SSF160980">
    <property type="entry name" value="SSO1389-like"/>
    <property type="match status" value="1"/>
</dbReference>
<dbReference type="NCBIfam" id="TIGR02549">
    <property type="entry name" value="CRISPR_DxTHG"/>
    <property type="match status" value="1"/>
</dbReference>
<gene>
    <name evidence="4" type="primary">csx1</name>
    <name evidence="4" type="ORF">SJAV_26980</name>
</gene>
<feature type="coiled-coil region" evidence="1">
    <location>
        <begin position="335"/>
        <end position="362"/>
    </location>
</feature>
<dbReference type="Gene3D" id="1.10.3740.10">
    <property type="entry name" value="SSO1389-like domains"/>
    <property type="match status" value="1"/>
</dbReference>
<dbReference type="InterPro" id="IPR019016">
    <property type="entry name" value="Csx1-like_HEPN"/>
</dbReference>
<dbReference type="EMBL" id="AP031322">
    <property type="protein sequence ID" value="BFH74754.1"/>
    <property type="molecule type" value="Genomic_DNA"/>
</dbReference>
<accession>A0AAT9GVC4</accession>
<proteinExistence type="predicted"/>
<name>A0AAT9GVC4_9CREN</name>
<dbReference type="Pfam" id="PF09455">
    <property type="entry name" value="Csx1_HEPN"/>
    <property type="match status" value="1"/>
</dbReference>
<evidence type="ECO:0000259" key="3">
    <source>
        <dbReference type="Pfam" id="PF22230"/>
    </source>
</evidence>
<dbReference type="InterPro" id="IPR053857">
    <property type="entry name" value="Csx1_CARF"/>
</dbReference>
<dbReference type="InterPro" id="IPR052875">
    <property type="entry name" value="CRISPR_assoc_ribonuclease"/>
</dbReference>
<dbReference type="PANTHER" id="PTHR37169:SF1">
    <property type="entry name" value="CRISPR SYSTEM ENDORIBONUCLEASE CSX1"/>
    <property type="match status" value="1"/>
</dbReference>
<reference evidence="4" key="1">
    <citation type="submission" date="2024-03" db="EMBL/GenBank/DDBJ databases">
        <title>Complete genome sequence of Sulfurisphaera javensis strain KD-1.</title>
        <authorList>
            <person name="Sakai H."/>
            <person name="Nur N."/>
            <person name="Suwanto A."/>
            <person name="Kurosawa N."/>
        </authorList>
    </citation>
    <scope>NUCLEOTIDE SEQUENCE</scope>
    <source>
        <strain evidence="4">KD-1</strain>
    </source>
</reference>
<dbReference type="RefSeq" id="WP_369610231.1">
    <property type="nucleotide sequence ID" value="NZ_AP031322.1"/>
</dbReference>
<evidence type="ECO:0000256" key="1">
    <source>
        <dbReference type="SAM" id="Coils"/>
    </source>
</evidence>
<dbReference type="InterPro" id="IPR013383">
    <property type="entry name" value="CRISPR-assoc_prot_DxTHG_CS"/>
</dbReference>
<dbReference type="PANTHER" id="PTHR37169">
    <property type="entry name" value="CRISPR SYSTEM ENDORIBONUCLEASE CSX1-RELATED"/>
    <property type="match status" value="1"/>
</dbReference>
<keyword evidence="1" id="KW-0175">Coiled coil</keyword>
<sequence>MPIYISTWGDPTGWREAKYVCGEEKKGFLSAVCYKDVSKLIVITLDSILTPRVNENSNVVKCLPTSLPSDYESWKKKIEEYVNCILKNIDLQADVIVLPAIGKYGNYEYGRVEDRYIPTEFIRGILTLELYKRLKDKEEVILDITHGVNYLGALTLYVLSRLTSFLSLKLKVINFIPTDPVNRVFTYTEVLSYSKQYFDYNSVDETKILDKKKRATVLSLKYNALLPLYNLCKENKIPDYTLSVRIENNVLLISSDVKNLSYLSEDNVWGEIIYDYVCSKVKPKKWVSTKELSHLTDEIFKIDAQKTLIYSELNNVYNLGKKKLKEGEEASYFSVYEKKERKENANSSIQSVEEESEDKLERNFMAHAGLIKDAVILKKESNMIYVSYDESKKDILKDLLGVDIFST</sequence>
<feature type="domain" description="CRISPR system endoribonuclease Csx1-like HEPN" evidence="2">
    <location>
        <begin position="305"/>
        <end position="389"/>
    </location>
</feature>
<dbReference type="KEGG" id="sjv:SJAV_26980"/>
<dbReference type="Gene3D" id="3.40.50.10640">
    <property type="entry name" value="SSO1389-like"/>
    <property type="match status" value="1"/>
</dbReference>
<protein>
    <submittedName>
        <fullName evidence="4">CRISPR-associated CARF protein Csx1</fullName>
    </submittedName>
</protein>
<dbReference type="AlphaFoldDB" id="A0AAT9GVC4"/>
<dbReference type="GeneID" id="92355649"/>
<dbReference type="Pfam" id="PF22230">
    <property type="entry name" value="Csx1_CARF"/>
    <property type="match status" value="1"/>
</dbReference>
<feature type="domain" description="CRISPR system endoribonuclease Csx1 CARF" evidence="3">
    <location>
        <begin position="3"/>
        <end position="170"/>
    </location>
</feature>
<organism evidence="4">
    <name type="scientific">Sulfurisphaera javensis</name>
    <dbReference type="NCBI Taxonomy" id="2049879"/>
    <lineage>
        <taxon>Archaea</taxon>
        <taxon>Thermoproteota</taxon>
        <taxon>Thermoprotei</taxon>
        <taxon>Sulfolobales</taxon>
        <taxon>Sulfolobaceae</taxon>
        <taxon>Sulfurisphaera</taxon>
    </lineage>
</organism>
<dbReference type="InterPro" id="IPR027419">
    <property type="entry name" value="CRISPR-assoc_Csx1_C"/>
</dbReference>